<evidence type="ECO:0000313" key="1">
    <source>
        <dbReference type="EMBL" id="KAK0959154.1"/>
    </source>
</evidence>
<keyword evidence="2" id="KW-1185">Reference proteome</keyword>
<proteinExistence type="predicted"/>
<sequence length="151" mass="16765">MSQLKYSTYDGVGKQALEDYYYSQAVRVPPNRVECSGQEIRIPPDMDFVGGWDPTSMEVSSDVDAQITQAFANIDLTLRTAGVEKGFDSVFSIKSYHVGALDEVVFESMKKNMQKWMPGHRPIWTLVGVTALGLPAMRVEIDVVAIDGKVE</sequence>
<dbReference type="GO" id="GO:0005829">
    <property type="term" value="C:cytosol"/>
    <property type="evidence" value="ECO:0007669"/>
    <property type="project" value="TreeGrafter"/>
</dbReference>
<protein>
    <submittedName>
        <fullName evidence="1">Uncharacterized protein</fullName>
    </submittedName>
</protein>
<dbReference type="InterPro" id="IPR006175">
    <property type="entry name" value="YjgF/YER057c/UK114"/>
</dbReference>
<dbReference type="PANTHER" id="PTHR11803:SF39">
    <property type="entry name" value="2-IMINOBUTANOATE_2-IMINOPROPANOATE DEAMINASE"/>
    <property type="match status" value="1"/>
</dbReference>
<dbReference type="EMBL" id="JAUJLE010000360">
    <property type="protein sequence ID" value="KAK0959154.1"/>
    <property type="molecule type" value="Genomic_DNA"/>
</dbReference>
<dbReference type="Pfam" id="PF01042">
    <property type="entry name" value="Ribonuc_L-PSP"/>
    <property type="match status" value="1"/>
</dbReference>
<dbReference type="Gene3D" id="3.30.1330.40">
    <property type="entry name" value="RutC-like"/>
    <property type="match status" value="1"/>
</dbReference>
<comment type="caution">
    <text evidence="1">The sequence shown here is derived from an EMBL/GenBank/DDBJ whole genome shotgun (WGS) entry which is preliminary data.</text>
</comment>
<gene>
    <name evidence="1" type="ORF">LTR91_021004</name>
</gene>
<dbReference type="Proteomes" id="UP001175353">
    <property type="component" value="Unassembled WGS sequence"/>
</dbReference>
<dbReference type="InterPro" id="IPR035959">
    <property type="entry name" value="RutC-like_sf"/>
</dbReference>
<dbReference type="GO" id="GO:0005739">
    <property type="term" value="C:mitochondrion"/>
    <property type="evidence" value="ECO:0007669"/>
    <property type="project" value="TreeGrafter"/>
</dbReference>
<dbReference type="PANTHER" id="PTHR11803">
    <property type="entry name" value="2-IMINOBUTANOATE/2-IMINOPROPANOATE DEAMINASE RIDA"/>
    <property type="match status" value="1"/>
</dbReference>
<dbReference type="AlphaFoldDB" id="A0AAN6H898"/>
<accession>A0AAN6H898</accession>
<evidence type="ECO:0000313" key="2">
    <source>
        <dbReference type="Proteomes" id="UP001175353"/>
    </source>
</evidence>
<reference evidence="1" key="1">
    <citation type="submission" date="2023-06" db="EMBL/GenBank/DDBJ databases">
        <title>Black Yeasts Isolated from many extreme environments.</title>
        <authorList>
            <person name="Coleine C."/>
            <person name="Stajich J.E."/>
            <person name="Selbmann L."/>
        </authorList>
    </citation>
    <scope>NUCLEOTIDE SEQUENCE</scope>
    <source>
        <strain evidence="1">CCFEE 5200</strain>
    </source>
</reference>
<dbReference type="SUPFAM" id="SSF55298">
    <property type="entry name" value="YjgF-like"/>
    <property type="match status" value="1"/>
</dbReference>
<name>A0AAN6H898_9PEZI</name>
<organism evidence="1 2">
    <name type="scientific">Friedmanniomyces endolithicus</name>
    <dbReference type="NCBI Taxonomy" id="329885"/>
    <lineage>
        <taxon>Eukaryota</taxon>
        <taxon>Fungi</taxon>
        <taxon>Dikarya</taxon>
        <taxon>Ascomycota</taxon>
        <taxon>Pezizomycotina</taxon>
        <taxon>Dothideomycetes</taxon>
        <taxon>Dothideomycetidae</taxon>
        <taxon>Mycosphaerellales</taxon>
        <taxon>Teratosphaeriaceae</taxon>
        <taxon>Friedmanniomyces</taxon>
    </lineage>
</organism>
<dbReference type="GO" id="GO:0019239">
    <property type="term" value="F:deaminase activity"/>
    <property type="evidence" value="ECO:0007669"/>
    <property type="project" value="TreeGrafter"/>
</dbReference>